<feature type="region of interest" description="Disordered" evidence="4">
    <location>
        <begin position="677"/>
        <end position="754"/>
    </location>
</feature>
<dbReference type="PANTHER" id="PTHR31001">
    <property type="entry name" value="UNCHARACTERIZED TRANSCRIPTIONAL REGULATORY PROTEIN"/>
    <property type="match status" value="1"/>
</dbReference>
<evidence type="ECO:0000313" key="7">
    <source>
        <dbReference type="EMBL" id="KAK4034108.1"/>
    </source>
</evidence>
<accession>A0AAN6SNV1</accession>
<feature type="compositionally biased region" description="Low complexity" evidence="4">
    <location>
        <begin position="696"/>
        <end position="710"/>
    </location>
</feature>
<dbReference type="GO" id="GO:0000981">
    <property type="term" value="F:DNA-binding transcription factor activity, RNA polymerase II-specific"/>
    <property type="evidence" value="ECO:0007669"/>
    <property type="project" value="InterPro"/>
</dbReference>
<keyword evidence="5" id="KW-0812">Transmembrane</keyword>
<dbReference type="InterPro" id="IPR001138">
    <property type="entry name" value="Zn2Cys6_DnaBD"/>
</dbReference>
<dbReference type="Pfam" id="PF04082">
    <property type="entry name" value="Fungal_trans"/>
    <property type="match status" value="1"/>
</dbReference>
<evidence type="ECO:0000256" key="5">
    <source>
        <dbReference type="SAM" id="Phobius"/>
    </source>
</evidence>
<evidence type="ECO:0000313" key="8">
    <source>
        <dbReference type="Proteomes" id="UP001303115"/>
    </source>
</evidence>
<keyword evidence="5" id="KW-1133">Transmembrane helix</keyword>
<feature type="compositionally biased region" description="Low complexity" evidence="4">
    <location>
        <begin position="739"/>
        <end position="752"/>
    </location>
</feature>
<dbReference type="InterPro" id="IPR050613">
    <property type="entry name" value="Sec_Metabolite_Reg"/>
</dbReference>
<dbReference type="PROSITE" id="PS00463">
    <property type="entry name" value="ZN2_CY6_FUNGAL_1"/>
    <property type="match status" value="1"/>
</dbReference>
<dbReference type="SMART" id="SM00906">
    <property type="entry name" value="Fungal_trans"/>
    <property type="match status" value="1"/>
</dbReference>
<feature type="domain" description="Zn(2)-C6 fungal-type" evidence="6">
    <location>
        <begin position="40"/>
        <end position="71"/>
    </location>
</feature>
<dbReference type="GO" id="GO:0003677">
    <property type="term" value="F:DNA binding"/>
    <property type="evidence" value="ECO:0007669"/>
    <property type="project" value="InterPro"/>
</dbReference>
<dbReference type="AlphaFoldDB" id="A0AAN6SNV1"/>
<dbReference type="GO" id="GO:0005634">
    <property type="term" value="C:nucleus"/>
    <property type="evidence" value="ECO:0007669"/>
    <property type="project" value="UniProtKB-SubCell"/>
</dbReference>
<dbReference type="InterPro" id="IPR036864">
    <property type="entry name" value="Zn2-C6_fun-type_DNA-bd_sf"/>
</dbReference>
<feature type="compositionally biased region" description="Basic and acidic residues" evidence="4">
    <location>
        <begin position="102"/>
        <end position="122"/>
    </location>
</feature>
<protein>
    <recommendedName>
        <fullName evidence="6">Zn(2)-C6 fungal-type domain-containing protein</fullName>
    </recommendedName>
</protein>
<evidence type="ECO:0000259" key="6">
    <source>
        <dbReference type="PROSITE" id="PS50048"/>
    </source>
</evidence>
<dbReference type="PANTHER" id="PTHR31001:SF87">
    <property type="entry name" value="COL-21"/>
    <property type="match status" value="1"/>
</dbReference>
<dbReference type="PROSITE" id="PS50048">
    <property type="entry name" value="ZN2_CY6_FUNGAL_2"/>
    <property type="match status" value="1"/>
</dbReference>
<feature type="transmembrane region" description="Helical" evidence="5">
    <location>
        <begin position="568"/>
        <end position="588"/>
    </location>
</feature>
<sequence>MSSTSPEDGAPGAGLDWAGDTAAKEQARPPPRKRRRIVISCTECHRRKQKCDRKFPCTNCVSRNKDNACRYETGAPTAKQHGRRATTGTPSAGGNTITSTNPHEHEHGHGDHDDLNHDHDPPSETTTTTHHLPLPTKAATFGYSSHTGANTLGFLHHIETATTTNKTTRDRYKTLIRQLPARCAIEKLATLYFAEFNPHYAMLDRDVFDEQLAAWYRLPFSLLSTGPGPQALSREMRGFPAVVFQVCAVALLVVDDDYRGDRGWGGRDGGGGGGGQEEWFEGLKYAGGMTFEDLAREYSDCGVEVLAVLGKRGMGVNTVVAGWVRASWLKYVGLVTESWHAVGSAIRDAQEIGLHRDSLDPKPSGDGAEAVLENQWEVQRRRKTWMTLVMWDVHMACCLGRPTTTDLSMAPPSLPVDAPVPKDRSKTPVLPRGENDPPTPLTRGLWAYCLARPMKEIMEMEKDGPCPKDFARVDRLHNELLDLDARTPSFFRLENPDTRFDALPECSWLPLTRVILPQLITFELMALHRPYIFTRPRSRTEALKASLDMLHAQRLHFMALKPQMYKTFSLFFGTFDAIVLMASIYILFPKEHPDMVQRAIQHFHWAVERFEAMSARNPLAKAALGVLHAICLRMTRSLGLSRRAAKLLISGSSSTCPASGTTNSGFSSTCPAAGTTNGSSIGLSPSTTASLNPSPSTGSRASMSTAATSTPGDGLDGLDGFSPPQQQTQMNGIPHRDSNSNTTLPSATASSNPTPPEFFNLDPDLFAVSASATDTPPFDWNLPTDFDWSSLQPIYATSDLVYHNLSRTVSGGGGGGGGGFGWGYNHQGQQQQLGYGRDTAGVNANGAGVVSEGGLNIAGTAGCPLRGEGEGGVPAYCGFGGDFGDDSVWNLLNQYTPAPY</sequence>
<name>A0AAN6SNV1_9PEZI</name>
<evidence type="ECO:0000256" key="2">
    <source>
        <dbReference type="ARBA" id="ARBA00022723"/>
    </source>
</evidence>
<feature type="compositionally biased region" description="Polar residues" evidence="4">
    <location>
        <begin position="86"/>
        <end position="100"/>
    </location>
</feature>
<evidence type="ECO:0000256" key="1">
    <source>
        <dbReference type="ARBA" id="ARBA00004123"/>
    </source>
</evidence>
<evidence type="ECO:0000256" key="3">
    <source>
        <dbReference type="ARBA" id="ARBA00023242"/>
    </source>
</evidence>
<gene>
    <name evidence="7" type="ORF">C8A01DRAFT_39408</name>
</gene>
<dbReference type="Pfam" id="PF00172">
    <property type="entry name" value="Zn_clus"/>
    <property type="match status" value="1"/>
</dbReference>
<dbReference type="GO" id="GO:0008270">
    <property type="term" value="F:zinc ion binding"/>
    <property type="evidence" value="ECO:0007669"/>
    <property type="project" value="InterPro"/>
</dbReference>
<keyword evidence="5" id="KW-0472">Membrane</keyword>
<comment type="caution">
    <text evidence="7">The sequence shown here is derived from an EMBL/GenBank/DDBJ whole genome shotgun (WGS) entry which is preliminary data.</text>
</comment>
<dbReference type="InterPro" id="IPR007219">
    <property type="entry name" value="XnlR_reg_dom"/>
</dbReference>
<evidence type="ECO:0000256" key="4">
    <source>
        <dbReference type="SAM" id="MobiDB-lite"/>
    </source>
</evidence>
<dbReference type="GO" id="GO:0006351">
    <property type="term" value="P:DNA-templated transcription"/>
    <property type="evidence" value="ECO:0007669"/>
    <property type="project" value="InterPro"/>
</dbReference>
<reference evidence="8" key="1">
    <citation type="journal article" date="2023" name="Mol. Phylogenet. Evol.">
        <title>Genome-scale phylogeny and comparative genomics of the fungal order Sordariales.</title>
        <authorList>
            <person name="Hensen N."/>
            <person name="Bonometti L."/>
            <person name="Westerberg I."/>
            <person name="Brannstrom I.O."/>
            <person name="Guillou S."/>
            <person name="Cros-Aarteil S."/>
            <person name="Calhoun S."/>
            <person name="Haridas S."/>
            <person name="Kuo A."/>
            <person name="Mondo S."/>
            <person name="Pangilinan J."/>
            <person name="Riley R."/>
            <person name="LaButti K."/>
            <person name="Andreopoulos B."/>
            <person name="Lipzen A."/>
            <person name="Chen C."/>
            <person name="Yan M."/>
            <person name="Daum C."/>
            <person name="Ng V."/>
            <person name="Clum A."/>
            <person name="Steindorff A."/>
            <person name="Ohm R.A."/>
            <person name="Martin F."/>
            <person name="Silar P."/>
            <person name="Natvig D.O."/>
            <person name="Lalanne C."/>
            <person name="Gautier V."/>
            <person name="Ament-Velasquez S.L."/>
            <person name="Kruys A."/>
            <person name="Hutchinson M.I."/>
            <person name="Powell A.J."/>
            <person name="Barry K."/>
            <person name="Miller A.N."/>
            <person name="Grigoriev I.V."/>
            <person name="Debuchy R."/>
            <person name="Gladieux P."/>
            <person name="Hiltunen Thoren M."/>
            <person name="Johannesson H."/>
        </authorList>
    </citation>
    <scope>NUCLEOTIDE SEQUENCE [LARGE SCALE GENOMIC DNA]</scope>
    <source>
        <strain evidence="8">CBS 284.82</strain>
    </source>
</reference>
<dbReference type="SUPFAM" id="SSF57701">
    <property type="entry name" value="Zn2/Cys6 DNA-binding domain"/>
    <property type="match status" value="1"/>
</dbReference>
<feature type="region of interest" description="Disordered" evidence="4">
    <location>
        <begin position="75"/>
        <end position="131"/>
    </location>
</feature>
<feature type="compositionally biased region" description="Polar residues" evidence="4">
    <location>
        <begin position="677"/>
        <end position="695"/>
    </location>
</feature>
<keyword evidence="2" id="KW-0479">Metal-binding</keyword>
<dbReference type="EMBL" id="MU854494">
    <property type="protein sequence ID" value="KAK4034108.1"/>
    <property type="molecule type" value="Genomic_DNA"/>
</dbReference>
<dbReference type="CDD" id="cd12148">
    <property type="entry name" value="fungal_TF_MHR"/>
    <property type="match status" value="1"/>
</dbReference>
<dbReference type="Proteomes" id="UP001303115">
    <property type="component" value="Unassembled WGS sequence"/>
</dbReference>
<keyword evidence="3" id="KW-0539">Nucleus</keyword>
<keyword evidence="8" id="KW-1185">Reference proteome</keyword>
<dbReference type="Gene3D" id="4.10.240.10">
    <property type="entry name" value="Zn(2)-C6 fungal-type DNA-binding domain"/>
    <property type="match status" value="1"/>
</dbReference>
<feature type="region of interest" description="Disordered" evidence="4">
    <location>
        <begin position="1"/>
        <end position="34"/>
    </location>
</feature>
<dbReference type="SMART" id="SM00066">
    <property type="entry name" value="GAL4"/>
    <property type="match status" value="1"/>
</dbReference>
<dbReference type="CDD" id="cd00067">
    <property type="entry name" value="GAL4"/>
    <property type="match status" value="1"/>
</dbReference>
<organism evidence="7 8">
    <name type="scientific">Parachaetomium inaequale</name>
    <dbReference type="NCBI Taxonomy" id="2588326"/>
    <lineage>
        <taxon>Eukaryota</taxon>
        <taxon>Fungi</taxon>
        <taxon>Dikarya</taxon>
        <taxon>Ascomycota</taxon>
        <taxon>Pezizomycotina</taxon>
        <taxon>Sordariomycetes</taxon>
        <taxon>Sordariomycetidae</taxon>
        <taxon>Sordariales</taxon>
        <taxon>Chaetomiaceae</taxon>
        <taxon>Parachaetomium</taxon>
    </lineage>
</organism>
<comment type="subcellular location">
    <subcellularLocation>
        <location evidence="1">Nucleus</location>
    </subcellularLocation>
</comment>
<feature type="region of interest" description="Disordered" evidence="4">
    <location>
        <begin position="408"/>
        <end position="438"/>
    </location>
</feature>
<proteinExistence type="predicted"/>